<reference evidence="2 3" key="1">
    <citation type="submission" date="2018-06" db="EMBL/GenBank/DDBJ databases">
        <title>Echinicola strongylocentroti sp. nov., isolated from a sea urchin Strongylocentrotus intermedius.</title>
        <authorList>
            <person name="Bae S.S."/>
        </authorList>
    </citation>
    <scope>NUCLEOTIDE SEQUENCE [LARGE SCALE GENOMIC DNA]</scope>
    <source>
        <strain evidence="2 3">MEBiC08714</strain>
    </source>
</reference>
<dbReference type="AlphaFoldDB" id="A0A2Z4IKP2"/>
<gene>
    <name evidence="2" type="ORF">DN752_13770</name>
</gene>
<keyword evidence="1" id="KW-1133">Transmembrane helix</keyword>
<sequence>MVAAGDSKVLDKIPQSSDFFIFQYTINFPPLSGIFLSLECTSGFLLGLCTMAYVRGFCIKLIFLKTSRDHVKET</sequence>
<evidence type="ECO:0000256" key="1">
    <source>
        <dbReference type="SAM" id="Phobius"/>
    </source>
</evidence>
<proteinExistence type="predicted"/>
<evidence type="ECO:0000313" key="2">
    <source>
        <dbReference type="EMBL" id="AWW31108.1"/>
    </source>
</evidence>
<dbReference type="EMBL" id="CP030041">
    <property type="protein sequence ID" value="AWW31108.1"/>
    <property type="molecule type" value="Genomic_DNA"/>
</dbReference>
<name>A0A2Z4IKP2_9BACT</name>
<evidence type="ECO:0000313" key="3">
    <source>
        <dbReference type="Proteomes" id="UP000248688"/>
    </source>
</evidence>
<accession>A0A2Z4IKP2</accession>
<protein>
    <submittedName>
        <fullName evidence="2">Uncharacterized protein</fullName>
    </submittedName>
</protein>
<feature type="transmembrane region" description="Helical" evidence="1">
    <location>
        <begin position="34"/>
        <end position="54"/>
    </location>
</feature>
<keyword evidence="1" id="KW-0472">Membrane</keyword>
<keyword evidence="3" id="KW-1185">Reference proteome</keyword>
<organism evidence="2 3">
    <name type="scientific">Echinicola strongylocentroti</name>
    <dbReference type="NCBI Taxonomy" id="1795355"/>
    <lineage>
        <taxon>Bacteria</taxon>
        <taxon>Pseudomonadati</taxon>
        <taxon>Bacteroidota</taxon>
        <taxon>Cytophagia</taxon>
        <taxon>Cytophagales</taxon>
        <taxon>Cyclobacteriaceae</taxon>
        <taxon>Echinicola</taxon>
    </lineage>
</organism>
<keyword evidence="1" id="KW-0812">Transmembrane</keyword>
<dbReference type="KEGG" id="est:DN752_13770"/>
<dbReference type="Proteomes" id="UP000248688">
    <property type="component" value="Chromosome"/>
</dbReference>